<feature type="non-terminal residue" evidence="3">
    <location>
        <position position="232"/>
    </location>
</feature>
<feature type="transmembrane region" description="Helical" evidence="1">
    <location>
        <begin position="7"/>
        <end position="25"/>
    </location>
</feature>
<feature type="non-terminal residue" evidence="3">
    <location>
        <position position="1"/>
    </location>
</feature>
<dbReference type="EMBL" id="UINC01224000">
    <property type="protein sequence ID" value="SVE53428.1"/>
    <property type="molecule type" value="Genomic_DNA"/>
</dbReference>
<evidence type="ECO:0000259" key="2">
    <source>
        <dbReference type="Pfam" id="PF01145"/>
    </source>
</evidence>
<proteinExistence type="predicted"/>
<dbReference type="Pfam" id="PF01145">
    <property type="entry name" value="Band_7"/>
    <property type="match status" value="1"/>
</dbReference>
<reference evidence="3" key="1">
    <citation type="submission" date="2018-05" db="EMBL/GenBank/DDBJ databases">
        <authorList>
            <person name="Lanie J.A."/>
            <person name="Ng W.-L."/>
            <person name="Kazmierczak K.M."/>
            <person name="Andrzejewski T.M."/>
            <person name="Davidsen T.M."/>
            <person name="Wayne K.J."/>
            <person name="Tettelin H."/>
            <person name="Glass J.I."/>
            <person name="Rusch D."/>
            <person name="Podicherti R."/>
            <person name="Tsui H.-C.T."/>
            <person name="Winkler M.E."/>
        </authorList>
    </citation>
    <scope>NUCLEOTIDE SEQUENCE</scope>
</reference>
<organism evidence="3">
    <name type="scientific">marine metagenome</name>
    <dbReference type="NCBI Taxonomy" id="408172"/>
    <lineage>
        <taxon>unclassified sequences</taxon>
        <taxon>metagenomes</taxon>
        <taxon>ecological metagenomes</taxon>
    </lineage>
</organism>
<keyword evidence="1" id="KW-0472">Membrane</keyword>
<dbReference type="AlphaFoldDB" id="A0A383EBF7"/>
<protein>
    <recommendedName>
        <fullName evidence="2">Band 7 domain-containing protein</fullName>
    </recommendedName>
</protein>
<keyword evidence="1" id="KW-1133">Transmembrane helix</keyword>
<sequence length="232" mass="26217">NILKMGLFGTGLFLFLYVGVWQWMICRVYVEPGEMLVITSKFGNENPDPVNQRVVDQETKGIWRQVRGEGRHFYNPIMYKSNTDQSVFEIQAGEVGIVNSLSGKPLPEGEFLVEKGDFKGIIQQPLTPGKWRLNPFAFRITRVPATIIEPGFVGCVTRQTGDVAPENRLANPTERGIQAKVLQPGIYYLNPREFNVEPVEIGYRQITFNGVKFPSHDSFPIELDISVVWGVL</sequence>
<gene>
    <name evidence="3" type="ORF">METZ01_LOCUS506282</name>
</gene>
<keyword evidence="1" id="KW-0812">Transmembrane</keyword>
<accession>A0A383EBF7</accession>
<evidence type="ECO:0000256" key="1">
    <source>
        <dbReference type="SAM" id="Phobius"/>
    </source>
</evidence>
<feature type="domain" description="Band 7" evidence="2">
    <location>
        <begin position="147"/>
        <end position="231"/>
    </location>
</feature>
<name>A0A383EBF7_9ZZZZ</name>
<dbReference type="InterPro" id="IPR001107">
    <property type="entry name" value="Band_7"/>
</dbReference>
<evidence type="ECO:0000313" key="3">
    <source>
        <dbReference type="EMBL" id="SVE53428.1"/>
    </source>
</evidence>